<dbReference type="InterPro" id="IPR038731">
    <property type="entry name" value="RgtA/B/C-like"/>
</dbReference>
<feature type="transmembrane region" description="Helical" evidence="8">
    <location>
        <begin position="101"/>
        <end position="118"/>
    </location>
</feature>
<comment type="caution">
    <text evidence="10">The sequence shown here is derived from an EMBL/GenBank/DDBJ whole genome shotgun (WGS) entry which is preliminary data.</text>
</comment>
<feature type="transmembrane region" description="Helical" evidence="8">
    <location>
        <begin position="331"/>
        <end position="352"/>
    </location>
</feature>
<dbReference type="OrthoDB" id="2034231at2"/>
<name>A0A5C7FEW4_9BACT</name>
<keyword evidence="2" id="KW-1003">Cell membrane</keyword>
<feature type="transmembrane region" description="Helical" evidence="8">
    <location>
        <begin position="358"/>
        <end position="377"/>
    </location>
</feature>
<evidence type="ECO:0000256" key="1">
    <source>
        <dbReference type="ARBA" id="ARBA00004651"/>
    </source>
</evidence>
<evidence type="ECO:0000256" key="8">
    <source>
        <dbReference type="SAM" id="Phobius"/>
    </source>
</evidence>
<dbReference type="GO" id="GO:0009103">
    <property type="term" value="P:lipopolysaccharide biosynthetic process"/>
    <property type="evidence" value="ECO:0007669"/>
    <property type="project" value="UniProtKB-ARBA"/>
</dbReference>
<evidence type="ECO:0000313" key="11">
    <source>
        <dbReference type="Proteomes" id="UP000321907"/>
    </source>
</evidence>
<dbReference type="GO" id="GO:0016763">
    <property type="term" value="F:pentosyltransferase activity"/>
    <property type="evidence" value="ECO:0007669"/>
    <property type="project" value="TreeGrafter"/>
</dbReference>
<keyword evidence="3" id="KW-0328">Glycosyltransferase</keyword>
<feature type="transmembrane region" description="Helical" evidence="8">
    <location>
        <begin position="12"/>
        <end position="30"/>
    </location>
</feature>
<dbReference type="Proteomes" id="UP000321907">
    <property type="component" value="Unassembled WGS sequence"/>
</dbReference>
<evidence type="ECO:0000256" key="2">
    <source>
        <dbReference type="ARBA" id="ARBA00022475"/>
    </source>
</evidence>
<gene>
    <name evidence="10" type="ORF">FUA23_13185</name>
</gene>
<feature type="transmembrane region" description="Helical" evidence="8">
    <location>
        <begin position="130"/>
        <end position="150"/>
    </location>
</feature>
<feature type="transmembrane region" description="Helical" evidence="8">
    <location>
        <begin position="157"/>
        <end position="174"/>
    </location>
</feature>
<evidence type="ECO:0000256" key="3">
    <source>
        <dbReference type="ARBA" id="ARBA00022676"/>
    </source>
</evidence>
<evidence type="ECO:0000313" key="10">
    <source>
        <dbReference type="EMBL" id="TXF88798.1"/>
    </source>
</evidence>
<protein>
    <submittedName>
        <fullName evidence="10">Glycosyltransferase family 39 protein</fullName>
    </submittedName>
</protein>
<dbReference type="InterPro" id="IPR050297">
    <property type="entry name" value="LipidA_mod_glycosyltrf_83"/>
</dbReference>
<feature type="transmembrane region" description="Helical" evidence="8">
    <location>
        <begin position="284"/>
        <end position="310"/>
    </location>
</feature>
<keyword evidence="6 8" id="KW-1133">Transmembrane helix</keyword>
<sequence length="531" mass="62462">MNFKFQPWFPVLFFGLFLLLGLAIVDDYGISWDESIQRRHGRVSIDYAAEKLGVDNYTKLEPDWDLEDYQWSNYGMIYQITANLLEQAFGWEQDFYRYYKLRHVMNFLLLWLAMMYFYRTVKLRFPDHEWYPLLGTLALILSPRIFAHGFYNPKDHILLVFYLISVFTLLRFLRHRTWRNLVFHAFATGLALNTRLPALIVPLTTICILGFELLRERKFIGQNLGWLGVYLPLAIAFMVPFFPFLWEDTFTRLIAAFSEMSDFEWDSHVLLFGDNLHALDLPAYYIPAWILITTPIIYLLLMFTGIFATLKNMIGSMRDLRLWRNDDELSDFAQLGLSIGPILVVIILHSTLYNGWRHLHFVYPGLVYLLMIGFDYAQRNWARQQVQRVVFGAALLFTAVQMVRYHPHQNVYFNEAIQGEPLMVRFEMDYWGTGFRDAFLQLADQIPEGEVRSVKCEIWPCKDNFYSLPPEAKAKLRLEGAWHKADYLATNFTYANSRYDRRDLKLHFANPAVEIAPGGHLIIGVYKLKEE</sequence>
<dbReference type="PANTHER" id="PTHR33908">
    <property type="entry name" value="MANNOSYLTRANSFERASE YKCB-RELATED"/>
    <property type="match status" value="1"/>
</dbReference>
<dbReference type="EMBL" id="VOXD01000019">
    <property type="protein sequence ID" value="TXF88798.1"/>
    <property type="molecule type" value="Genomic_DNA"/>
</dbReference>
<evidence type="ECO:0000256" key="5">
    <source>
        <dbReference type="ARBA" id="ARBA00022692"/>
    </source>
</evidence>
<evidence type="ECO:0000259" key="9">
    <source>
        <dbReference type="Pfam" id="PF13231"/>
    </source>
</evidence>
<organism evidence="10 11">
    <name type="scientific">Neolewinella aurantiaca</name>
    <dbReference type="NCBI Taxonomy" id="2602767"/>
    <lineage>
        <taxon>Bacteria</taxon>
        <taxon>Pseudomonadati</taxon>
        <taxon>Bacteroidota</taxon>
        <taxon>Saprospiria</taxon>
        <taxon>Saprospirales</taxon>
        <taxon>Lewinellaceae</taxon>
        <taxon>Neolewinella</taxon>
    </lineage>
</organism>
<comment type="subcellular location">
    <subcellularLocation>
        <location evidence="1">Cell membrane</location>
        <topology evidence="1">Multi-pass membrane protein</topology>
    </subcellularLocation>
</comment>
<feature type="domain" description="Glycosyltransferase RgtA/B/C/D-like" evidence="9">
    <location>
        <begin position="105"/>
        <end position="236"/>
    </location>
</feature>
<feature type="transmembrane region" description="Helical" evidence="8">
    <location>
        <begin position="226"/>
        <end position="246"/>
    </location>
</feature>
<keyword evidence="4 10" id="KW-0808">Transferase</keyword>
<dbReference type="GO" id="GO:0005886">
    <property type="term" value="C:plasma membrane"/>
    <property type="evidence" value="ECO:0007669"/>
    <property type="project" value="UniProtKB-SubCell"/>
</dbReference>
<keyword evidence="7 8" id="KW-0472">Membrane</keyword>
<feature type="transmembrane region" description="Helical" evidence="8">
    <location>
        <begin position="194"/>
        <end position="214"/>
    </location>
</feature>
<proteinExistence type="predicted"/>
<dbReference type="AlphaFoldDB" id="A0A5C7FEW4"/>
<accession>A0A5C7FEW4</accession>
<dbReference type="RefSeq" id="WP_147931215.1">
    <property type="nucleotide sequence ID" value="NZ_VOXD01000019.1"/>
</dbReference>
<dbReference type="PANTHER" id="PTHR33908:SF11">
    <property type="entry name" value="MEMBRANE PROTEIN"/>
    <property type="match status" value="1"/>
</dbReference>
<dbReference type="Pfam" id="PF13231">
    <property type="entry name" value="PMT_2"/>
    <property type="match status" value="1"/>
</dbReference>
<keyword evidence="11" id="KW-1185">Reference proteome</keyword>
<evidence type="ECO:0000256" key="4">
    <source>
        <dbReference type="ARBA" id="ARBA00022679"/>
    </source>
</evidence>
<keyword evidence="5 8" id="KW-0812">Transmembrane</keyword>
<evidence type="ECO:0000256" key="7">
    <source>
        <dbReference type="ARBA" id="ARBA00023136"/>
    </source>
</evidence>
<evidence type="ECO:0000256" key="6">
    <source>
        <dbReference type="ARBA" id="ARBA00022989"/>
    </source>
</evidence>
<reference evidence="10 11" key="1">
    <citation type="submission" date="2019-08" db="EMBL/GenBank/DDBJ databases">
        <title>Lewinella sp. strain SSH13 Genome sequencing and assembly.</title>
        <authorList>
            <person name="Kim I."/>
        </authorList>
    </citation>
    <scope>NUCLEOTIDE SEQUENCE [LARGE SCALE GENOMIC DNA]</scope>
    <source>
        <strain evidence="10 11">SSH13</strain>
    </source>
</reference>